<dbReference type="EMBL" id="JAAAHW010000850">
    <property type="protein sequence ID" value="KAF9998512.1"/>
    <property type="molecule type" value="Genomic_DNA"/>
</dbReference>
<sequence>MAATNSNTPSSTFKATDAEERDGFVEYCKLRTCERMQVERADELEEAEDADMDKMRVIAIECKLEWREFTEDMKMVQYNATTAL</sequence>
<organism evidence="1 2">
    <name type="scientific">Modicella reniformis</name>
    <dbReference type="NCBI Taxonomy" id="1440133"/>
    <lineage>
        <taxon>Eukaryota</taxon>
        <taxon>Fungi</taxon>
        <taxon>Fungi incertae sedis</taxon>
        <taxon>Mucoromycota</taxon>
        <taxon>Mortierellomycotina</taxon>
        <taxon>Mortierellomycetes</taxon>
        <taxon>Mortierellales</taxon>
        <taxon>Mortierellaceae</taxon>
        <taxon>Modicella</taxon>
    </lineage>
</organism>
<proteinExistence type="predicted"/>
<keyword evidence="2" id="KW-1185">Reference proteome</keyword>
<accession>A0A9P6MGH5</accession>
<dbReference type="Proteomes" id="UP000749646">
    <property type="component" value="Unassembled WGS sequence"/>
</dbReference>
<evidence type="ECO:0000313" key="2">
    <source>
        <dbReference type="Proteomes" id="UP000749646"/>
    </source>
</evidence>
<gene>
    <name evidence="1" type="ORF">BGZ65_005998</name>
</gene>
<dbReference type="OrthoDB" id="2416724at2759"/>
<protein>
    <submittedName>
        <fullName evidence="1">Uncharacterized protein</fullName>
    </submittedName>
</protein>
<dbReference type="AlphaFoldDB" id="A0A9P6MGH5"/>
<comment type="caution">
    <text evidence="1">The sequence shown here is derived from an EMBL/GenBank/DDBJ whole genome shotgun (WGS) entry which is preliminary data.</text>
</comment>
<name>A0A9P6MGH5_9FUNG</name>
<reference evidence="1" key="1">
    <citation type="journal article" date="2020" name="Fungal Divers.">
        <title>Resolving the Mortierellaceae phylogeny through synthesis of multi-gene phylogenetics and phylogenomics.</title>
        <authorList>
            <person name="Vandepol N."/>
            <person name="Liber J."/>
            <person name="Desiro A."/>
            <person name="Na H."/>
            <person name="Kennedy M."/>
            <person name="Barry K."/>
            <person name="Grigoriev I.V."/>
            <person name="Miller A.N."/>
            <person name="O'Donnell K."/>
            <person name="Stajich J.E."/>
            <person name="Bonito G."/>
        </authorList>
    </citation>
    <scope>NUCLEOTIDE SEQUENCE</scope>
    <source>
        <strain evidence="1">MES-2147</strain>
    </source>
</reference>
<evidence type="ECO:0000313" key="1">
    <source>
        <dbReference type="EMBL" id="KAF9998512.1"/>
    </source>
</evidence>